<accession>A0A3M2L6X2</accession>
<keyword evidence="3" id="KW-0378">Hydrolase</keyword>
<dbReference type="Proteomes" id="UP000279275">
    <property type="component" value="Unassembled WGS sequence"/>
</dbReference>
<dbReference type="InterPro" id="IPR012338">
    <property type="entry name" value="Beta-lactam/transpept-like"/>
</dbReference>
<evidence type="ECO:0000256" key="3">
    <source>
        <dbReference type="ARBA" id="ARBA00022801"/>
    </source>
</evidence>
<sequence>MLQVSFVRDALVEIDRRQAEILDRGIPYTGIAAQTDRSTALFECGWAGVVNGRVEIHVVGETAELWSLQSVSKTEMLARALTHFGMKRVTGELVLFHGSSHFRGTTELRDTNGMPKNPFVNPGAMRVIAALIEHLGGPRAVVDDVLGALNFRLRADTPRFFVDPREAEPVQLAAGGSGNLAVAQELARYDMLFGLEPEVVVETYHTVCATTGTVAATLEAFFHFADGHDVFGRPVLPCEPSWRLLMSSVVALGSYSNAVLDMADRRAGKTGGSGMVVGPTFEGAQGTPPGVFVAASPGLGEDLNPLVAMRAAAMFGELTRTGLFDSRYGMRPGVTAA</sequence>
<protein>
    <recommendedName>
        <fullName evidence="2">glutaminase</fullName>
        <ecNumber evidence="2">3.5.1.2</ecNumber>
    </recommendedName>
</protein>
<comment type="catalytic activity">
    <reaction evidence="4">
        <text>L-glutamine + H2O = L-glutamate + NH4(+)</text>
        <dbReference type="Rhea" id="RHEA:15889"/>
        <dbReference type="ChEBI" id="CHEBI:15377"/>
        <dbReference type="ChEBI" id="CHEBI:28938"/>
        <dbReference type="ChEBI" id="CHEBI:29985"/>
        <dbReference type="ChEBI" id="CHEBI:58359"/>
        <dbReference type="EC" id="3.5.1.2"/>
    </reaction>
</comment>
<dbReference type="EMBL" id="RFFH01000003">
    <property type="protein sequence ID" value="RMI33462.1"/>
    <property type="molecule type" value="Genomic_DNA"/>
</dbReference>
<proteinExistence type="inferred from homology"/>
<dbReference type="EC" id="3.5.1.2" evidence="2"/>
<dbReference type="Gene3D" id="3.40.710.10">
    <property type="entry name" value="DD-peptidase/beta-lactamase superfamily"/>
    <property type="match status" value="1"/>
</dbReference>
<evidence type="ECO:0000313" key="6">
    <source>
        <dbReference type="Proteomes" id="UP000279275"/>
    </source>
</evidence>
<evidence type="ECO:0000256" key="1">
    <source>
        <dbReference type="ARBA" id="ARBA00011076"/>
    </source>
</evidence>
<dbReference type="GO" id="GO:0006541">
    <property type="term" value="P:glutamine metabolic process"/>
    <property type="evidence" value="ECO:0007669"/>
    <property type="project" value="InterPro"/>
</dbReference>
<name>A0A3M2L6X2_9NOCA</name>
<keyword evidence="6" id="KW-1185">Reference proteome</keyword>
<dbReference type="Pfam" id="PF04960">
    <property type="entry name" value="Glutaminase"/>
    <property type="match status" value="1"/>
</dbReference>
<reference evidence="5 6" key="1">
    <citation type="submission" date="2018-10" db="EMBL/GenBank/DDBJ databases">
        <title>Isolation from cow dung.</title>
        <authorList>
            <person name="Ling L."/>
        </authorList>
    </citation>
    <scope>NUCLEOTIDE SEQUENCE [LARGE SCALE GENOMIC DNA]</scope>
    <source>
        <strain evidence="5 6">NEAU-LL90</strain>
    </source>
</reference>
<gene>
    <name evidence="5" type="ORF">EBN03_10010</name>
</gene>
<dbReference type="InterPro" id="IPR015868">
    <property type="entry name" value="Glutaminase"/>
</dbReference>
<comment type="similarity">
    <text evidence="1">Belongs to the glutaminase family.</text>
</comment>
<evidence type="ECO:0000313" key="5">
    <source>
        <dbReference type="EMBL" id="RMI33462.1"/>
    </source>
</evidence>
<evidence type="ECO:0000256" key="4">
    <source>
        <dbReference type="ARBA" id="ARBA00049534"/>
    </source>
</evidence>
<organism evidence="5 6">
    <name type="scientific">Nocardia stercoris</name>
    <dbReference type="NCBI Taxonomy" id="2483361"/>
    <lineage>
        <taxon>Bacteria</taxon>
        <taxon>Bacillati</taxon>
        <taxon>Actinomycetota</taxon>
        <taxon>Actinomycetes</taxon>
        <taxon>Mycobacteriales</taxon>
        <taxon>Nocardiaceae</taxon>
        <taxon>Nocardia</taxon>
    </lineage>
</organism>
<dbReference type="AlphaFoldDB" id="A0A3M2L6X2"/>
<comment type="caution">
    <text evidence="5">The sequence shown here is derived from an EMBL/GenBank/DDBJ whole genome shotgun (WGS) entry which is preliminary data.</text>
</comment>
<evidence type="ECO:0000256" key="2">
    <source>
        <dbReference type="ARBA" id="ARBA00012918"/>
    </source>
</evidence>
<dbReference type="GO" id="GO:0004359">
    <property type="term" value="F:glutaminase activity"/>
    <property type="evidence" value="ECO:0007669"/>
    <property type="project" value="UniProtKB-EC"/>
</dbReference>
<dbReference type="SUPFAM" id="SSF56601">
    <property type="entry name" value="beta-lactamase/transpeptidase-like"/>
    <property type="match status" value="1"/>
</dbReference>